<dbReference type="PANTHER" id="PTHR11461:SF49">
    <property type="entry name" value="PLASMINOGEN ACTIVATOR INHIBITOR 1"/>
    <property type="match status" value="1"/>
</dbReference>
<dbReference type="InterPro" id="IPR036186">
    <property type="entry name" value="Serpin_sf"/>
</dbReference>
<dbReference type="GO" id="GO:0061044">
    <property type="term" value="P:negative regulation of vascular wound healing"/>
    <property type="evidence" value="ECO:0007669"/>
    <property type="project" value="TreeGrafter"/>
</dbReference>
<protein>
    <recommendedName>
        <fullName evidence="5">Plasminogen activator inhibitor 1</fullName>
    </recommendedName>
    <alternativeName>
        <fullName evidence="6">Endothelial plasminogen activator inhibitor</fullName>
    </alternativeName>
    <alternativeName>
        <fullName evidence="7">Serpin E1</fullName>
    </alternativeName>
</protein>
<dbReference type="PROSITE" id="PS00284">
    <property type="entry name" value="SERPIN"/>
    <property type="match status" value="1"/>
</dbReference>
<dbReference type="GO" id="GO:0005615">
    <property type="term" value="C:extracellular space"/>
    <property type="evidence" value="ECO:0007669"/>
    <property type="project" value="InterPro"/>
</dbReference>
<evidence type="ECO:0000256" key="4">
    <source>
        <dbReference type="ARBA" id="ARBA00022900"/>
    </source>
</evidence>
<feature type="region of interest" description="Disordered" evidence="10">
    <location>
        <begin position="397"/>
        <end position="450"/>
    </location>
</feature>
<evidence type="ECO:0000313" key="13">
    <source>
        <dbReference type="Proteomes" id="UP000472273"/>
    </source>
</evidence>
<keyword evidence="3" id="KW-0732">Signal</keyword>
<keyword evidence="4" id="KW-0722">Serine protease inhibitor</keyword>
<reference evidence="12" key="1">
    <citation type="submission" date="2025-08" db="UniProtKB">
        <authorList>
            <consortium name="Ensembl"/>
        </authorList>
    </citation>
    <scope>IDENTIFICATION</scope>
</reference>
<dbReference type="Proteomes" id="UP000472273">
    <property type="component" value="Unplaced"/>
</dbReference>
<dbReference type="InterPro" id="IPR042178">
    <property type="entry name" value="Serpin_sf_1"/>
</dbReference>
<dbReference type="SUPFAM" id="SSF56574">
    <property type="entry name" value="Serpins"/>
    <property type="match status" value="1"/>
</dbReference>
<keyword evidence="2" id="KW-0646">Protease inhibitor</keyword>
<dbReference type="InterPro" id="IPR042185">
    <property type="entry name" value="Serpin_sf_2"/>
</dbReference>
<evidence type="ECO:0000256" key="5">
    <source>
        <dbReference type="ARBA" id="ARBA00040523"/>
    </source>
</evidence>
<keyword evidence="13" id="KW-1185">Reference proteome</keyword>
<dbReference type="InterPro" id="IPR023795">
    <property type="entry name" value="Serpin_CS"/>
</dbReference>
<reference evidence="12" key="2">
    <citation type="submission" date="2025-09" db="UniProtKB">
        <authorList>
            <consortium name="Ensembl"/>
        </authorList>
    </citation>
    <scope>IDENTIFICATION</scope>
</reference>
<evidence type="ECO:0000256" key="3">
    <source>
        <dbReference type="ARBA" id="ARBA00022729"/>
    </source>
</evidence>
<dbReference type="InterPro" id="IPR023796">
    <property type="entry name" value="Serpin_dom"/>
</dbReference>
<dbReference type="PANTHER" id="PTHR11461">
    <property type="entry name" value="SERINE PROTEASE INHIBITOR, SERPIN"/>
    <property type="match status" value="1"/>
</dbReference>
<dbReference type="FunFam" id="3.30.497.10:FF:000006">
    <property type="entry name" value="Plasminogen activator inhibitor 1"/>
    <property type="match status" value="1"/>
</dbReference>
<evidence type="ECO:0000313" key="12">
    <source>
        <dbReference type="Ensembl" id="ENSPTXP00000023226.1"/>
    </source>
</evidence>
<evidence type="ECO:0000256" key="1">
    <source>
        <dbReference type="ARBA" id="ARBA00009500"/>
    </source>
</evidence>
<comment type="similarity">
    <text evidence="1 9">Belongs to the serpin family.</text>
</comment>
<evidence type="ECO:0000256" key="9">
    <source>
        <dbReference type="RuleBase" id="RU000411"/>
    </source>
</evidence>
<evidence type="ECO:0000259" key="11">
    <source>
        <dbReference type="SMART" id="SM00093"/>
    </source>
</evidence>
<name>A0A670ZK37_PSETE</name>
<sequence length="450" mass="49326">LQLDPGRRSPEGTGPALAPREEALSADFGLRLFREVSKASKEQNLVFSPHGAASVVAMLQVASEGTTRRQIQEALGFSLKERGIPGALWLLQKTLGDPQGKDAVRVAEALFVQRDLPLVPTFLRRFRRLFHQTVKQVDFAESSRARGIVNAWVEQHTNGMIQGFLPEGALDALTRLVLVNAIHFKGLWQLPFPEAATRQRIFHKLGGSTVAVPMMEQTAEFHYGEFSTPGLGEYDVIELPYQGATLSMLIASPFQLDAPLSALAAAIDPALLAEWKGNMSAVTRLLVLPKFSLESEVDLRGPLEALGVTDMFDCHKANFSLRDALFVSRALQKVKIDVNESGTEASSATAAIVYARMAPLEIVLDRPFLFVVRHNPTGKLLLLLGLVPRLPHHGHTHILAPRAPGKSPHLGHRSSRQQGGGLPRKAWTQEERGPRPRGGQSRPSPKRSLN</sequence>
<evidence type="ECO:0000256" key="7">
    <source>
        <dbReference type="ARBA" id="ARBA00043166"/>
    </source>
</evidence>
<evidence type="ECO:0000256" key="6">
    <source>
        <dbReference type="ARBA" id="ARBA00041825"/>
    </source>
</evidence>
<evidence type="ECO:0000256" key="2">
    <source>
        <dbReference type="ARBA" id="ARBA00022690"/>
    </source>
</evidence>
<dbReference type="Gene3D" id="3.30.497.10">
    <property type="entry name" value="Antithrombin, subunit I, domain 2"/>
    <property type="match status" value="1"/>
</dbReference>
<evidence type="ECO:0000256" key="10">
    <source>
        <dbReference type="SAM" id="MobiDB-lite"/>
    </source>
</evidence>
<feature type="compositionally biased region" description="Low complexity" evidence="10">
    <location>
        <begin position="437"/>
        <end position="450"/>
    </location>
</feature>
<dbReference type="Gene3D" id="2.30.39.10">
    <property type="entry name" value="Alpha-1-antitrypsin, domain 1"/>
    <property type="match status" value="1"/>
</dbReference>
<organism evidence="12 13">
    <name type="scientific">Pseudonaja textilis</name>
    <name type="common">Eastern brown snake</name>
    <dbReference type="NCBI Taxonomy" id="8673"/>
    <lineage>
        <taxon>Eukaryota</taxon>
        <taxon>Metazoa</taxon>
        <taxon>Chordata</taxon>
        <taxon>Craniata</taxon>
        <taxon>Vertebrata</taxon>
        <taxon>Euteleostomi</taxon>
        <taxon>Lepidosauria</taxon>
        <taxon>Squamata</taxon>
        <taxon>Bifurcata</taxon>
        <taxon>Unidentata</taxon>
        <taxon>Episquamata</taxon>
        <taxon>Toxicofera</taxon>
        <taxon>Serpentes</taxon>
        <taxon>Colubroidea</taxon>
        <taxon>Elapidae</taxon>
        <taxon>Hydrophiinae</taxon>
        <taxon>Pseudonaja</taxon>
    </lineage>
</organism>
<dbReference type="SMART" id="SM00093">
    <property type="entry name" value="SERPIN"/>
    <property type="match status" value="1"/>
</dbReference>
<dbReference type="GeneTree" id="ENSGT00940000160621"/>
<dbReference type="GO" id="GO:0004867">
    <property type="term" value="F:serine-type endopeptidase inhibitor activity"/>
    <property type="evidence" value="ECO:0007669"/>
    <property type="project" value="UniProtKB-KW"/>
</dbReference>
<dbReference type="AlphaFoldDB" id="A0A670ZK37"/>
<dbReference type="GO" id="GO:0010757">
    <property type="term" value="P:negative regulation of plasminogen activation"/>
    <property type="evidence" value="ECO:0007669"/>
    <property type="project" value="TreeGrafter"/>
</dbReference>
<proteinExistence type="inferred from homology"/>
<accession>A0A670ZK37</accession>
<comment type="subunit">
    <text evidence="8">Forms a heterodimer with TMPRSS7. Interacts with VTN. Binds LRP1B; binding is followed by internalization and degradation. Interacts with PPP1CB. In complex with PLAU/uPA, interacts with PLAUR/uPAR. Interacts with SORL1 and LRP1, either alone or in complex with PLAU; these interactions are abolished in the presence of LRPAP1/RAP. The ternary complex composed of PLAUR-PLAU-PAI1 also interacts with SORL1. Interacts with PLAT/tPA. Also interacts with SORL1, when complexed to PLAT/tPA.</text>
</comment>
<gene>
    <name evidence="12" type="primary">LOC113453553</name>
</gene>
<dbReference type="Pfam" id="PF00079">
    <property type="entry name" value="Serpin"/>
    <property type="match status" value="1"/>
</dbReference>
<dbReference type="Ensembl" id="ENSPTXT00000023946.1">
    <property type="protein sequence ID" value="ENSPTXP00000023226.1"/>
    <property type="gene ID" value="ENSPTXG00000016098.1"/>
</dbReference>
<evidence type="ECO:0000256" key="8">
    <source>
        <dbReference type="ARBA" id="ARBA00066062"/>
    </source>
</evidence>
<feature type="domain" description="Serpin" evidence="11">
    <location>
        <begin position="30"/>
        <end position="389"/>
    </location>
</feature>
<dbReference type="InterPro" id="IPR000215">
    <property type="entry name" value="Serpin_fam"/>
</dbReference>